<dbReference type="Gene3D" id="2.40.50.100">
    <property type="match status" value="1"/>
</dbReference>
<dbReference type="SUPFAM" id="SSF111369">
    <property type="entry name" value="HlyD-like secretion proteins"/>
    <property type="match status" value="3"/>
</dbReference>
<feature type="domain" description="Multidrug resistance protein MdtA-like alpha-helical hairpin" evidence="8">
    <location>
        <begin position="161"/>
        <end position="227"/>
    </location>
</feature>
<dbReference type="PANTHER" id="PTHR30386:SF26">
    <property type="entry name" value="TRANSPORT PROTEIN COMB"/>
    <property type="match status" value="1"/>
</dbReference>
<organism evidence="11 12">
    <name type="scientific">Geotalea uraniireducens</name>
    <dbReference type="NCBI Taxonomy" id="351604"/>
    <lineage>
        <taxon>Bacteria</taxon>
        <taxon>Pseudomonadati</taxon>
        <taxon>Thermodesulfobacteriota</taxon>
        <taxon>Desulfuromonadia</taxon>
        <taxon>Geobacterales</taxon>
        <taxon>Geobacteraceae</taxon>
        <taxon>Geotalea</taxon>
    </lineage>
</organism>
<dbReference type="InterPro" id="IPR058624">
    <property type="entry name" value="MdtA-like_HH"/>
</dbReference>
<evidence type="ECO:0000256" key="6">
    <source>
        <dbReference type="SAM" id="MobiDB-lite"/>
    </source>
</evidence>
<feature type="coiled-coil region" evidence="5">
    <location>
        <begin position="147"/>
        <end position="181"/>
    </location>
</feature>
<evidence type="ECO:0000313" key="12">
    <source>
        <dbReference type="Proteomes" id="UP001317705"/>
    </source>
</evidence>
<protein>
    <submittedName>
        <fullName evidence="11">RND transporter</fullName>
    </submittedName>
</protein>
<dbReference type="EMBL" id="AP027151">
    <property type="protein sequence ID" value="BDV44013.1"/>
    <property type="molecule type" value="Genomic_DNA"/>
</dbReference>
<evidence type="ECO:0000256" key="1">
    <source>
        <dbReference type="ARBA" id="ARBA00004167"/>
    </source>
</evidence>
<evidence type="ECO:0000256" key="3">
    <source>
        <dbReference type="ARBA" id="ARBA00022989"/>
    </source>
</evidence>
<dbReference type="PANTHER" id="PTHR30386">
    <property type="entry name" value="MEMBRANE FUSION SUBUNIT OF EMRAB-TOLC MULTIDRUG EFFLUX PUMP"/>
    <property type="match status" value="1"/>
</dbReference>
<evidence type="ECO:0000259" key="8">
    <source>
        <dbReference type="Pfam" id="PF25876"/>
    </source>
</evidence>
<dbReference type="Pfam" id="PF25963">
    <property type="entry name" value="Beta-barrel_AAEA"/>
    <property type="match status" value="1"/>
</dbReference>
<dbReference type="InterPro" id="IPR058625">
    <property type="entry name" value="MdtA-like_BSH"/>
</dbReference>
<dbReference type="RefSeq" id="WP_282000125.1">
    <property type="nucleotide sequence ID" value="NZ_AP027151.1"/>
</dbReference>
<evidence type="ECO:0000256" key="4">
    <source>
        <dbReference type="ARBA" id="ARBA00023136"/>
    </source>
</evidence>
<comment type="subcellular location">
    <subcellularLocation>
        <location evidence="1">Membrane</location>
        <topology evidence="1">Single-pass membrane protein</topology>
    </subcellularLocation>
</comment>
<dbReference type="Gene3D" id="2.40.30.170">
    <property type="match status" value="1"/>
</dbReference>
<feature type="domain" description="Multidrug resistance protein MdtA-like barrel-sandwich hybrid" evidence="9">
    <location>
        <begin position="71"/>
        <end position="312"/>
    </location>
</feature>
<feature type="region of interest" description="Disordered" evidence="6">
    <location>
        <begin position="1"/>
        <end position="25"/>
    </location>
</feature>
<name>A0ABM8EPP2_9BACT</name>
<dbReference type="Pfam" id="PF25876">
    <property type="entry name" value="HH_MFP_RND"/>
    <property type="match status" value="1"/>
</dbReference>
<reference evidence="11 12" key="1">
    <citation type="submission" date="2022-12" db="EMBL/GenBank/DDBJ databases">
        <title>Polyphasic characterization of Geotalea uranireducens NIT-SL11 newly isolated from a complex of sewage sludge and microbially reduced graphene oxide.</title>
        <authorList>
            <person name="Xie L."/>
            <person name="Yoshida N."/>
            <person name="Meng L."/>
        </authorList>
    </citation>
    <scope>NUCLEOTIDE SEQUENCE [LARGE SCALE GENOMIC DNA]</scope>
    <source>
        <strain evidence="11 12">NIT-SL11</strain>
    </source>
</reference>
<keyword evidence="2 7" id="KW-0812">Transmembrane</keyword>
<dbReference type="Gene3D" id="1.10.287.470">
    <property type="entry name" value="Helix hairpin bin"/>
    <property type="match status" value="1"/>
</dbReference>
<evidence type="ECO:0000313" key="11">
    <source>
        <dbReference type="EMBL" id="BDV44013.1"/>
    </source>
</evidence>
<sequence>MDQETKDRQPVPPNGTDNAAPAPRPRLQRRARIALAIVATALILASAVFWWYSSHWASTDDAQVDGHLNPISARVSGHVIRVNVEDNQFVKAGTVLVEIDPTDYRVARDRARADYATAAAEATAALAAVPITAVSSAGRLATAGAQVDNARAGVTAAEKRLAAAEAQLREAEAKDARAQADLTRYRPLVSRDVISHQQFDQTLAAAKSAAAAVDAARATANVARQEVTQAGDRLAQARAELRTAQTAPQQVTVSRSRATAAVATAQRAKAALEQAELNLRYTTITAPVDGIVGRKSAEVGQNVEPGQVLLVLVPTDDIWVTANFKENQLRRLRPGQRVRISVDAYDRTYDGFVESIGGASGARFSLFPPENATGNYVKVVQRIPVRIRFARGQDREHLLRPGMSVVPKVRVR</sequence>
<dbReference type="InterPro" id="IPR058634">
    <property type="entry name" value="AaeA-lik-b-barrel"/>
</dbReference>
<gene>
    <name evidence="11" type="ORF">GURASL_29360</name>
</gene>
<feature type="coiled-coil region" evidence="5">
    <location>
        <begin position="220"/>
        <end position="278"/>
    </location>
</feature>
<dbReference type="Proteomes" id="UP001317705">
    <property type="component" value="Chromosome"/>
</dbReference>
<evidence type="ECO:0000256" key="5">
    <source>
        <dbReference type="SAM" id="Coils"/>
    </source>
</evidence>
<keyword evidence="3 7" id="KW-1133">Transmembrane helix</keyword>
<feature type="domain" description="p-hydroxybenzoic acid efflux pump subunit AaeA-like beta-barrel" evidence="10">
    <location>
        <begin position="319"/>
        <end position="405"/>
    </location>
</feature>
<keyword evidence="4 7" id="KW-0472">Membrane</keyword>
<evidence type="ECO:0000259" key="9">
    <source>
        <dbReference type="Pfam" id="PF25917"/>
    </source>
</evidence>
<evidence type="ECO:0000259" key="10">
    <source>
        <dbReference type="Pfam" id="PF25963"/>
    </source>
</evidence>
<evidence type="ECO:0000256" key="2">
    <source>
        <dbReference type="ARBA" id="ARBA00022692"/>
    </source>
</evidence>
<keyword evidence="5" id="KW-0175">Coiled coil</keyword>
<keyword evidence="12" id="KW-1185">Reference proteome</keyword>
<evidence type="ECO:0000256" key="7">
    <source>
        <dbReference type="SAM" id="Phobius"/>
    </source>
</evidence>
<dbReference type="Pfam" id="PF25917">
    <property type="entry name" value="BSH_RND"/>
    <property type="match status" value="1"/>
</dbReference>
<dbReference type="PRINTS" id="PR01490">
    <property type="entry name" value="RTXTOXIND"/>
</dbReference>
<dbReference type="InterPro" id="IPR050739">
    <property type="entry name" value="MFP"/>
</dbReference>
<feature type="transmembrane region" description="Helical" evidence="7">
    <location>
        <begin position="33"/>
        <end position="52"/>
    </location>
</feature>
<accession>A0ABM8EPP2</accession>
<proteinExistence type="predicted"/>